<dbReference type="InterPro" id="IPR015414">
    <property type="entry name" value="TMEM64"/>
</dbReference>
<comment type="caution">
    <text evidence="8">The sequence shown here is derived from an EMBL/GenBank/DDBJ whole genome shotgun (WGS) entry which is preliminary data.</text>
</comment>
<dbReference type="AlphaFoldDB" id="A0A1F8EBU3"/>
<feature type="transmembrane region" description="Helical" evidence="6">
    <location>
        <begin position="77"/>
        <end position="96"/>
    </location>
</feature>
<organism evidence="8 9">
    <name type="scientific">Candidatus Yanofskybacteria bacterium RIFCSPHIGHO2_01_FULL_41_21</name>
    <dbReference type="NCBI Taxonomy" id="1802660"/>
    <lineage>
        <taxon>Bacteria</taxon>
        <taxon>Candidatus Yanofskyibacteriota</taxon>
    </lineage>
</organism>
<evidence type="ECO:0000256" key="5">
    <source>
        <dbReference type="ARBA" id="ARBA00023136"/>
    </source>
</evidence>
<feature type="transmembrane region" description="Helical" evidence="6">
    <location>
        <begin position="156"/>
        <end position="184"/>
    </location>
</feature>
<dbReference type="PANTHER" id="PTHR12677:SF59">
    <property type="entry name" value="GOLGI APPARATUS MEMBRANE PROTEIN TVP38-RELATED"/>
    <property type="match status" value="1"/>
</dbReference>
<dbReference type="GO" id="GO:0005886">
    <property type="term" value="C:plasma membrane"/>
    <property type="evidence" value="ECO:0007669"/>
    <property type="project" value="UniProtKB-SubCell"/>
</dbReference>
<keyword evidence="3 6" id="KW-0812">Transmembrane</keyword>
<reference evidence="8 9" key="1">
    <citation type="journal article" date="2016" name="Nat. Commun.">
        <title>Thousands of microbial genomes shed light on interconnected biogeochemical processes in an aquifer system.</title>
        <authorList>
            <person name="Anantharaman K."/>
            <person name="Brown C.T."/>
            <person name="Hug L.A."/>
            <person name="Sharon I."/>
            <person name="Castelle C.J."/>
            <person name="Probst A.J."/>
            <person name="Thomas B.C."/>
            <person name="Singh A."/>
            <person name="Wilkins M.J."/>
            <person name="Karaoz U."/>
            <person name="Brodie E.L."/>
            <person name="Williams K.H."/>
            <person name="Hubbard S.S."/>
            <person name="Banfield J.F."/>
        </authorList>
    </citation>
    <scope>NUCLEOTIDE SEQUENCE [LARGE SCALE GENOMIC DNA]</scope>
</reference>
<comment type="similarity">
    <text evidence="6">Belongs to the TVP38/TMEM64 family.</text>
</comment>
<evidence type="ECO:0000313" key="8">
    <source>
        <dbReference type="EMBL" id="OGM97465.1"/>
    </source>
</evidence>
<evidence type="ECO:0000256" key="1">
    <source>
        <dbReference type="ARBA" id="ARBA00004651"/>
    </source>
</evidence>
<dbReference type="PANTHER" id="PTHR12677">
    <property type="entry name" value="GOLGI APPARATUS MEMBRANE PROTEIN TVP38-RELATED"/>
    <property type="match status" value="1"/>
</dbReference>
<evidence type="ECO:0000313" key="9">
    <source>
        <dbReference type="Proteomes" id="UP000178520"/>
    </source>
</evidence>
<evidence type="ECO:0000256" key="3">
    <source>
        <dbReference type="ARBA" id="ARBA00022692"/>
    </source>
</evidence>
<keyword evidence="5 6" id="KW-0472">Membrane</keyword>
<dbReference type="STRING" id="1802660.A2735_01900"/>
<accession>A0A1F8EBU3</accession>
<gene>
    <name evidence="8" type="ORF">A2735_01900</name>
</gene>
<comment type="subcellular location">
    <subcellularLocation>
        <location evidence="1 6">Cell membrane</location>
        <topology evidence="1 6">Multi-pass membrane protein</topology>
    </subcellularLocation>
</comment>
<dbReference type="Proteomes" id="UP000178520">
    <property type="component" value="Unassembled WGS sequence"/>
</dbReference>
<feature type="transmembrane region" description="Helical" evidence="6">
    <location>
        <begin position="125"/>
        <end position="144"/>
    </location>
</feature>
<feature type="domain" description="VTT" evidence="7">
    <location>
        <begin position="61"/>
        <end position="175"/>
    </location>
</feature>
<protein>
    <recommendedName>
        <fullName evidence="6">TVP38/TMEM64 family membrane protein</fullName>
    </recommendedName>
</protein>
<dbReference type="EMBL" id="MGJA01000012">
    <property type="protein sequence ID" value="OGM97465.1"/>
    <property type="molecule type" value="Genomic_DNA"/>
</dbReference>
<evidence type="ECO:0000256" key="6">
    <source>
        <dbReference type="RuleBase" id="RU366058"/>
    </source>
</evidence>
<dbReference type="InterPro" id="IPR032816">
    <property type="entry name" value="VTT_dom"/>
</dbReference>
<keyword evidence="2 6" id="KW-1003">Cell membrane</keyword>
<proteinExistence type="inferred from homology"/>
<sequence>MNKRIVFLLWVLVILTAFYFYFFQNDLVRLGVSWLMSRPLSWRYAVFLILGCLRGFTLIPVTYIIFLGLIFLPALPAYILIMVGVMVSSACIYYFAEYLGLANYFERRYSRQIAQLRLVLKKNELPIVISWSFFPFTPTDLMCYMCGSLRVNIRKFLLGVFIGESISCALYVFVGKDVILFVIYKLLGV</sequence>
<feature type="transmembrane region" description="Helical" evidence="6">
    <location>
        <begin position="44"/>
        <end position="70"/>
    </location>
</feature>
<dbReference type="Pfam" id="PF09335">
    <property type="entry name" value="VTT_dom"/>
    <property type="match status" value="1"/>
</dbReference>
<name>A0A1F8EBU3_9BACT</name>
<keyword evidence="4 6" id="KW-1133">Transmembrane helix</keyword>
<feature type="transmembrane region" description="Helical" evidence="6">
    <location>
        <begin position="7"/>
        <end position="24"/>
    </location>
</feature>
<evidence type="ECO:0000256" key="4">
    <source>
        <dbReference type="ARBA" id="ARBA00022989"/>
    </source>
</evidence>
<evidence type="ECO:0000256" key="2">
    <source>
        <dbReference type="ARBA" id="ARBA00022475"/>
    </source>
</evidence>
<evidence type="ECO:0000259" key="7">
    <source>
        <dbReference type="Pfam" id="PF09335"/>
    </source>
</evidence>